<dbReference type="Gene3D" id="3.10.450.240">
    <property type="match status" value="1"/>
</dbReference>
<dbReference type="InterPro" id="IPR039544">
    <property type="entry name" value="Tim44-like"/>
</dbReference>
<comment type="caution">
    <text evidence="8">The sequence shown here is derived from an EMBL/GenBank/DDBJ whole genome shotgun (WGS) entry which is preliminary data.</text>
</comment>
<dbReference type="SMART" id="SM00978">
    <property type="entry name" value="Tim44"/>
    <property type="match status" value="1"/>
</dbReference>
<dbReference type="GO" id="GO:0005743">
    <property type="term" value="C:mitochondrial inner membrane"/>
    <property type="evidence" value="ECO:0007669"/>
    <property type="project" value="UniProtKB-SubCell"/>
</dbReference>
<proteinExistence type="inferred from homology"/>
<evidence type="ECO:0000256" key="1">
    <source>
        <dbReference type="ARBA" id="ARBA00004273"/>
    </source>
</evidence>
<feature type="domain" description="Tim44-like" evidence="7">
    <location>
        <begin position="17"/>
        <end position="166"/>
    </location>
</feature>
<dbReference type="InterPro" id="IPR032710">
    <property type="entry name" value="NTF2-like_dom_sf"/>
</dbReference>
<keyword evidence="6" id="KW-0472">Membrane</keyword>
<dbReference type="EMBL" id="VBQZ03000060">
    <property type="protein sequence ID" value="MXQ90021.1"/>
    <property type="molecule type" value="Genomic_DNA"/>
</dbReference>
<keyword evidence="4" id="KW-0809">Transit peptide</keyword>
<evidence type="ECO:0000256" key="3">
    <source>
        <dbReference type="ARBA" id="ARBA00022792"/>
    </source>
</evidence>
<keyword evidence="3" id="KW-0999">Mitochondrion inner membrane</keyword>
<dbReference type="GO" id="GO:0030150">
    <property type="term" value="P:protein import into mitochondrial matrix"/>
    <property type="evidence" value="ECO:0007669"/>
    <property type="project" value="TreeGrafter"/>
</dbReference>
<reference evidence="8" key="1">
    <citation type="submission" date="2019-10" db="EMBL/GenBank/DDBJ databases">
        <title>The sequence and de novo assembly of the wild yak genome.</title>
        <authorList>
            <person name="Liu Y."/>
        </authorList>
    </citation>
    <scope>NUCLEOTIDE SEQUENCE [LARGE SCALE GENOMIC DNA]</scope>
    <source>
        <strain evidence="8">WY2019</strain>
    </source>
</reference>
<accession>A0A6B0RLY9</accession>
<evidence type="ECO:0000256" key="2">
    <source>
        <dbReference type="ARBA" id="ARBA00009597"/>
    </source>
</evidence>
<keyword evidence="9" id="KW-1185">Reference proteome</keyword>
<comment type="subcellular location">
    <subcellularLocation>
        <location evidence="1">Mitochondrion inner membrane</location>
    </subcellularLocation>
</comment>
<dbReference type="PANTHER" id="PTHR10721">
    <property type="entry name" value="MITOCHONDRIAL IMPORT INNER MEMBRANE TRANSLOCASE SUBUNIT TIM44"/>
    <property type="match status" value="1"/>
</dbReference>
<protein>
    <recommendedName>
        <fullName evidence="7">Tim44-like domain-containing protein</fullName>
    </recommendedName>
</protein>
<evidence type="ECO:0000256" key="6">
    <source>
        <dbReference type="ARBA" id="ARBA00023136"/>
    </source>
</evidence>
<organism evidence="8 9">
    <name type="scientific">Bos mutus</name>
    <name type="common">wild yak</name>
    <dbReference type="NCBI Taxonomy" id="72004"/>
    <lineage>
        <taxon>Eukaryota</taxon>
        <taxon>Metazoa</taxon>
        <taxon>Chordata</taxon>
        <taxon>Craniata</taxon>
        <taxon>Vertebrata</taxon>
        <taxon>Euteleostomi</taxon>
        <taxon>Mammalia</taxon>
        <taxon>Eutheria</taxon>
        <taxon>Laurasiatheria</taxon>
        <taxon>Artiodactyla</taxon>
        <taxon>Ruminantia</taxon>
        <taxon>Pecora</taxon>
        <taxon>Bovidae</taxon>
        <taxon>Bovinae</taxon>
        <taxon>Bos</taxon>
    </lineage>
</organism>
<evidence type="ECO:0000313" key="8">
    <source>
        <dbReference type="EMBL" id="MXQ90021.1"/>
    </source>
</evidence>
<dbReference type="GO" id="GO:0051087">
    <property type="term" value="F:protein-folding chaperone binding"/>
    <property type="evidence" value="ECO:0007669"/>
    <property type="project" value="TreeGrafter"/>
</dbReference>
<dbReference type="PANTHER" id="PTHR10721:SF1">
    <property type="entry name" value="MITOCHONDRIAL IMPORT INNER MEMBRANE TRANSLOCASE SUBUNIT TIM44"/>
    <property type="match status" value="1"/>
</dbReference>
<comment type="similarity">
    <text evidence="2">Belongs to the Tim44 family.</text>
</comment>
<evidence type="ECO:0000313" key="9">
    <source>
        <dbReference type="Proteomes" id="UP000322234"/>
    </source>
</evidence>
<dbReference type="InterPro" id="IPR007379">
    <property type="entry name" value="Tim44-like_dom"/>
</dbReference>
<dbReference type="SUPFAM" id="SSF54427">
    <property type="entry name" value="NTF2-like"/>
    <property type="match status" value="1"/>
</dbReference>
<sequence length="173" mass="19432">MKMKYDESDDAFIRASSILTDKITGLLGGLFSKMEMSEQCKNNIIPNVLEAMISQELDILKDWCYEAIYSQLANLIQQAKGLALQLHSCIVDTDNIDMAMGTMMEQGPVLIIPFQAQMVMLIKNSKGKVVEDDLETVLQMLYVWTLCQDKDKLNPYVAGQLLDISTSSIKQVL</sequence>
<evidence type="ECO:0000259" key="7">
    <source>
        <dbReference type="SMART" id="SM00978"/>
    </source>
</evidence>
<evidence type="ECO:0000256" key="4">
    <source>
        <dbReference type="ARBA" id="ARBA00022946"/>
    </source>
</evidence>
<keyword evidence="5" id="KW-0496">Mitochondrion</keyword>
<dbReference type="AlphaFoldDB" id="A0A6B0RLY9"/>
<dbReference type="Pfam" id="PF04280">
    <property type="entry name" value="Tim44"/>
    <property type="match status" value="1"/>
</dbReference>
<gene>
    <name evidence="8" type="ORF">E5288_WYG013980</name>
</gene>
<dbReference type="Proteomes" id="UP000322234">
    <property type="component" value="Unassembled WGS sequence"/>
</dbReference>
<evidence type="ECO:0000256" key="5">
    <source>
        <dbReference type="ARBA" id="ARBA00023128"/>
    </source>
</evidence>
<name>A0A6B0RLY9_9CETA</name>